<feature type="transmembrane region" description="Helical" evidence="3">
    <location>
        <begin position="84"/>
        <end position="105"/>
    </location>
</feature>
<evidence type="ECO:0000256" key="1">
    <source>
        <dbReference type="ARBA" id="ARBA00010088"/>
    </source>
</evidence>
<comment type="similarity">
    <text evidence="1">Belongs to the peptidase S33 family.</text>
</comment>
<organism evidence="5 6">
    <name type="scientific">Nonomuraea recticatena</name>
    <dbReference type="NCBI Taxonomy" id="46178"/>
    <lineage>
        <taxon>Bacteria</taxon>
        <taxon>Bacillati</taxon>
        <taxon>Actinomycetota</taxon>
        <taxon>Actinomycetes</taxon>
        <taxon>Streptosporangiales</taxon>
        <taxon>Streptosporangiaceae</taxon>
        <taxon>Nonomuraea</taxon>
    </lineage>
</organism>
<accession>A0ABN3SDW1</accession>
<keyword evidence="2" id="KW-0378">Hydrolase</keyword>
<protein>
    <recommendedName>
        <fullName evidence="4">AB hydrolase-1 domain-containing protein</fullName>
    </recommendedName>
</protein>
<dbReference type="EMBL" id="BAAATE010000014">
    <property type="protein sequence ID" value="GAA2671917.1"/>
    <property type="molecule type" value="Genomic_DNA"/>
</dbReference>
<evidence type="ECO:0000259" key="4">
    <source>
        <dbReference type="Pfam" id="PF00561"/>
    </source>
</evidence>
<evidence type="ECO:0000313" key="6">
    <source>
        <dbReference type="Proteomes" id="UP001501666"/>
    </source>
</evidence>
<sequence length="430" mass="44954">MRVLWPVWRRLARRGLRLVGRALAGAAVLVLAPVLALATLGGLAGLTATPAVLLGAALGVFASIFFLGLLLLVPRPASRLPRWLRALAILGVEALVVWQVAAATLDPLRDARPPPPVAGQRTWELSTGSRLAYVVRKPKRSRGLPPVVVLHGGPGRADLGGDSAFFGALAADGRPVYVYDQLGAGRSSRLTDPGGYGLTRDLDDLEAIRLRLGADRLVLVGHAEGALLAAAYLARHPGNVDRLVLSSPAGLRPAPSGAALARLDAAQNRRLALSLLNPRVLAASALLQSNPAAAHSVVGDAELDARLAAYHRLLLPARRCGSGAAPAAVTGAYANLVRRPIPSWIGEGISGSPAPTLIVKGSCDYQSWSSAAGYRAIMPASQLVYLRGAGHDAYRDRPGPYLEAVRAFLAGRPLSPHTGELPPPDFQGPP</sequence>
<comment type="caution">
    <text evidence="5">The sequence shown here is derived from an EMBL/GenBank/DDBJ whole genome shotgun (WGS) entry which is preliminary data.</text>
</comment>
<dbReference type="PRINTS" id="PR00793">
    <property type="entry name" value="PROAMNOPTASE"/>
</dbReference>
<feature type="transmembrane region" description="Helical" evidence="3">
    <location>
        <begin position="52"/>
        <end position="72"/>
    </location>
</feature>
<feature type="domain" description="AB hydrolase-1" evidence="4">
    <location>
        <begin position="145"/>
        <end position="266"/>
    </location>
</feature>
<keyword evidence="3" id="KW-0812">Transmembrane</keyword>
<keyword evidence="3" id="KW-0472">Membrane</keyword>
<evidence type="ECO:0000256" key="3">
    <source>
        <dbReference type="SAM" id="Phobius"/>
    </source>
</evidence>
<name>A0ABN3SDW1_9ACTN</name>
<dbReference type="InterPro" id="IPR029058">
    <property type="entry name" value="AB_hydrolase_fold"/>
</dbReference>
<dbReference type="Gene3D" id="3.40.50.1820">
    <property type="entry name" value="alpha/beta hydrolase"/>
    <property type="match status" value="1"/>
</dbReference>
<proteinExistence type="inferred from homology"/>
<dbReference type="PANTHER" id="PTHR42886:SF29">
    <property type="entry name" value="PUMMELIG, ISOFORM A"/>
    <property type="match status" value="1"/>
</dbReference>
<dbReference type="InterPro" id="IPR000073">
    <property type="entry name" value="AB_hydrolase_1"/>
</dbReference>
<dbReference type="Proteomes" id="UP001501666">
    <property type="component" value="Unassembled WGS sequence"/>
</dbReference>
<keyword evidence="3" id="KW-1133">Transmembrane helix</keyword>
<dbReference type="Pfam" id="PF00561">
    <property type="entry name" value="Abhydrolase_1"/>
    <property type="match status" value="1"/>
</dbReference>
<dbReference type="SUPFAM" id="SSF53474">
    <property type="entry name" value="alpha/beta-Hydrolases"/>
    <property type="match status" value="1"/>
</dbReference>
<dbReference type="InterPro" id="IPR002410">
    <property type="entry name" value="Peptidase_S33"/>
</dbReference>
<keyword evidence="6" id="KW-1185">Reference proteome</keyword>
<gene>
    <name evidence="5" type="ORF">GCM10010412_051660</name>
</gene>
<evidence type="ECO:0000313" key="5">
    <source>
        <dbReference type="EMBL" id="GAA2671917.1"/>
    </source>
</evidence>
<dbReference type="RefSeq" id="WP_346149910.1">
    <property type="nucleotide sequence ID" value="NZ_BAAATE010000014.1"/>
</dbReference>
<reference evidence="5 6" key="1">
    <citation type="journal article" date="2019" name="Int. J. Syst. Evol. Microbiol.">
        <title>The Global Catalogue of Microorganisms (GCM) 10K type strain sequencing project: providing services to taxonomists for standard genome sequencing and annotation.</title>
        <authorList>
            <consortium name="The Broad Institute Genomics Platform"/>
            <consortium name="The Broad Institute Genome Sequencing Center for Infectious Disease"/>
            <person name="Wu L."/>
            <person name="Ma J."/>
        </authorList>
    </citation>
    <scope>NUCLEOTIDE SEQUENCE [LARGE SCALE GENOMIC DNA]</scope>
    <source>
        <strain evidence="5 6">JCM 6835</strain>
    </source>
</reference>
<evidence type="ECO:0000256" key="2">
    <source>
        <dbReference type="ARBA" id="ARBA00022801"/>
    </source>
</evidence>
<dbReference type="PANTHER" id="PTHR42886">
    <property type="entry name" value="RE40534P-RELATED"/>
    <property type="match status" value="1"/>
</dbReference>